<sequence>MPPLTATVHEFSFPTRSDHHDDKAGADLASFPIPSVDDLFSNADGDWSGWTWDRPRTTWIEPRHLPAGMEDVDPYIASHLLLLTHRTPQSTKGSTSNGVVALYPVCSKSVHATLSAGRKEENEPTNALFLRVRKIASGRPREQERACVVVVRADNERTVHQVVERAVLTARMWLRGMEEGRQVTEEEIRPFIGLEDTSPLQGVGFCTWSSIGEGVKPNTSNLTHLLTSLADAHLPIQSFMLDDGWLDTRHYIDSANGTEYDGIPGWNAALWAFEAAPSLGTTMGGVVQLIKEKLPSVKDVGVWMTLEGYWKAIHPDSPLARKYRIEPYALDRAYMPGITNEPGNVSHLPTGHGTWFLPHPDDAFAFWRDWFTYLREQGVTWVKVDNQASLSFVAGVRGAEAHTGMWEGMTRAAEEVWGAGRVVYCMSHSERMYNGDAALGVASQDKKLVVRNSDDFGLEWRYNAHQLHIFYNVYTAILTSHLAHVPDADMFMTAAQHPLYHALLRAVFPGPLLLSDKPNQHDQAIISSLLARDKKHQVHVVKAKETPAKPLANRVFPVSPQDIDVPVGKGDGTATIAAVAYPDLHAATIAAWNTRDTDQPGATRDTITRVDVFDALELPVASGERAEETNLSGSYVLYRQGYAKGLPVHDELRQVSVIEQEEPMNGKGDVMSFTLEHTTCEAFTVSELHSLKGSSGKGVRVAPLGLVDKLAGLSGLKSVHSTQDSVICDVIFDGTLGFIVLGLQEVSKRIQISVDGEDVAFEHTQVKLVGQNTKQTSDASLVILPIKQGETEGESWTVRMNIV</sequence>
<organism evidence="1 2">
    <name type="scientific">Naganishia cerealis</name>
    <dbReference type="NCBI Taxonomy" id="610337"/>
    <lineage>
        <taxon>Eukaryota</taxon>
        <taxon>Fungi</taxon>
        <taxon>Dikarya</taxon>
        <taxon>Basidiomycota</taxon>
        <taxon>Agaricomycotina</taxon>
        <taxon>Tremellomycetes</taxon>
        <taxon>Filobasidiales</taxon>
        <taxon>Filobasidiaceae</taxon>
        <taxon>Naganishia</taxon>
    </lineage>
</organism>
<name>A0ACC2UZ16_9TREE</name>
<proteinExistence type="predicted"/>
<comment type="caution">
    <text evidence="1">The sequence shown here is derived from an EMBL/GenBank/DDBJ whole genome shotgun (WGS) entry which is preliminary data.</text>
</comment>
<accession>A0ACC2UZ16</accession>
<gene>
    <name evidence="1" type="ORF">QFC19_008753</name>
</gene>
<protein>
    <submittedName>
        <fullName evidence="1">Uncharacterized protein</fullName>
    </submittedName>
</protein>
<keyword evidence="2" id="KW-1185">Reference proteome</keyword>
<evidence type="ECO:0000313" key="1">
    <source>
        <dbReference type="EMBL" id="KAJ9092319.1"/>
    </source>
</evidence>
<evidence type="ECO:0000313" key="2">
    <source>
        <dbReference type="Proteomes" id="UP001241377"/>
    </source>
</evidence>
<dbReference type="Proteomes" id="UP001241377">
    <property type="component" value="Unassembled WGS sequence"/>
</dbReference>
<dbReference type="EMBL" id="JASBWR010000136">
    <property type="protein sequence ID" value="KAJ9092319.1"/>
    <property type="molecule type" value="Genomic_DNA"/>
</dbReference>
<reference evidence="1" key="1">
    <citation type="submission" date="2023-04" db="EMBL/GenBank/DDBJ databases">
        <title>Draft Genome sequencing of Naganishia species isolated from polar environments using Oxford Nanopore Technology.</title>
        <authorList>
            <person name="Leo P."/>
            <person name="Venkateswaran K."/>
        </authorList>
    </citation>
    <scope>NUCLEOTIDE SEQUENCE</scope>
    <source>
        <strain evidence="1">MNA-CCFEE 5261</strain>
    </source>
</reference>